<dbReference type="Proteomes" id="UP000664480">
    <property type="component" value="Unassembled WGS sequence"/>
</dbReference>
<evidence type="ECO:0000256" key="1">
    <source>
        <dbReference type="SAM" id="Phobius"/>
    </source>
</evidence>
<gene>
    <name evidence="2" type="ORF">J0A69_20250</name>
</gene>
<protein>
    <recommendedName>
        <fullName evidence="4">Pentapeptide repeat-containing protein</fullName>
    </recommendedName>
</protein>
<reference evidence="2 3" key="1">
    <citation type="submission" date="2021-03" db="EMBL/GenBank/DDBJ databases">
        <title>novel species isolated from a fishpond in China.</title>
        <authorList>
            <person name="Lu H."/>
            <person name="Cai Z."/>
        </authorList>
    </citation>
    <scope>NUCLEOTIDE SEQUENCE [LARGE SCALE GENOMIC DNA]</scope>
    <source>
        <strain evidence="2 3">YJ13C</strain>
    </source>
</reference>
<keyword evidence="3" id="KW-1185">Reference proteome</keyword>
<feature type="transmembrane region" description="Helical" evidence="1">
    <location>
        <begin position="271"/>
        <end position="289"/>
    </location>
</feature>
<evidence type="ECO:0008006" key="4">
    <source>
        <dbReference type="Google" id="ProtNLM"/>
    </source>
</evidence>
<sequence>MPNVFFNRIEDETGGIWGYEFNKNADWTFFTLIEDKYADLDLSKPIYFTSSEFNLHEFESILRRKVDNELVEKPYIIFKDCRFRIQEPVSFNNFLIEFSNCQTLTSSFSFENCSNSSIRITNRTAFGVILFKESTEIELQFKDVEFRELKLRNLTNMNFNAEDVTHPKIKVENCGFRDFSIYNSKIQKLIFENSEVGFLTLSGVQGGNISLFADHKSRIGKRKIFEYGRLNIQSCNFTNLSLSGTDKDILLKSLEINDTSNFTLASMEIDSLTLIGAGLSNILIFSCMIKNLRFLYFKIKENVVFNLGEYGDGELILDNAILKGVEANPSFLHNFKSLVLKDSSIVGFVAHSYKMVEQETIREMRGDYVSKIDFCREMNALMIEQNNKHYATIYRALELEFRAKVKDSSLSWFDKQVLNLNYWSNFHGTMPQKALFWILLLMVIQFGIINLDLSFQTNLPFEAGLDFLSQNYSYFIKPFTFLTEVEENYKPFHSENMKATFHPVTKGFDFLYKILFAYLLYQFIAAFRKFNK</sequence>
<keyword evidence="1" id="KW-0812">Transmembrane</keyword>
<organism evidence="2 3">
    <name type="scientific">Algoriphagus pacificus</name>
    <dbReference type="NCBI Taxonomy" id="2811234"/>
    <lineage>
        <taxon>Bacteria</taxon>
        <taxon>Pseudomonadati</taxon>
        <taxon>Bacteroidota</taxon>
        <taxon>Cytophagia</taxon>
        <taxon>Cytophagales</taxon>
        <taxon>Cyclobacteriaceae</taxon>
        <taxon>Algoriphagus</taxon>
    </lineage>
</organism>
<dbReference type="EMBL" id="JAFKCU010000007">
    <property type="protein sequence ID" value="MBN7817786.1"/>
    <property type="molecule type" value="Genomic_DNA"/>
</dbReference>
<accession>A0ABS3CNN8</accession>
<name>A0ABS3CNN8_9BACT</name>
<evidence type="ECO:0000313" key="3">
    <source>
        <dbReference type="Proteomes" id="UP000664480"/>
    </source>
</evidence>
<feature type="transmembrane region" description="Helical" evidence="1">
    <location>
        <begin position="510"/>
        <end position="527"/>
    </location>
</feature>
<keyword evidence="1" id="KW-1133">Transmembrane helix</keyword>
<dbReference type="RefSeq" id="WP_206588453.1">
    <property type="nucleotide sequence ID" value="NZ_JAFKCU010000007.1"/>
</dbReference>
<comment type="caution">
    <text evidence="2">The sequence shown here is derived from an EMBL/GenBank/DDBJ whole genome shotgun (WGS) entry which is preliminary data.</text>
</comment>
<keyword evidence="1" id="KW-0472">Membrane</keyword>
<proteinExistence type="predicted"/>
<evidence type="ECO:0000313" key="2">
    <source>
        <dbReference type="EMBL" id="MBN7817786.1"/>
    </source>
</evidence>
<feature type="transmembrane region" description="Helical" evidence="1">
    <location>
        <begin position="434"/>
        <end position="451"/>
    </location>
</feature>